<evidence type="ECO:0000256" key="6">
    <source>
        <dbReference type="ARBA" id="ARBA00022989"/>
    </source>
</evidence>
<keyword evidence="8 9" id="KW-0472">Membrane</keyword>
<accession>A0A8F2W2E2</accession>
<dbReference type="GO" id="GO:0033617">
    <property type="term" value="P:mitochondrial respiratory chain complex IV assembly"/>
    <property type="evidence" value="ECO:0007669"/>
    <property type="project" value="InterPro"/>
</dbReference>
<evidence type="ECO:0000256" key="9">
    <source>
        <dbReference type="PIRNR" id="PIRNR007871"/>
    </source>
</evidence>
<comment type="function">
    <text evidence="9">Involved in the assembly of the cytochrome c oxidase complex.</text>
</comment>
<name>A0A8F2W2E2_CANAR</name>
<evidence type="ECO:0000256" key="4">
    <source>
        <dbReference type="ARBA" id="ARBA00022692"/>
    </source>
</evidence>
<dbReference type="GO" id="GO:0005743">
    <property type="term" value="C:mitochondrial inner membrane"/>
    <property type="evidence" value="ECO:0007669"/>
    <property type="project" value="UniProtKB-SubCell"/>
</dbReference>
<evidence type="ECO:0000256" key="5">
    <source>
        <dbReference type="ARBA" id="ARBA00022792"/>
    </source>
</evidence>
<evidence type="ECO:0000256" key="2">
    <source>
        <dbReference type="ARBA" id="ARBA00009575"/>
    </source>
</evidence>
<feature type="compositionally biased region" description="Basic and acidic residues" evidence="10">
    <location>
        <begin position="143"/>
        <end position="157"/>
    </location>
</feature>
<evidence type="ECO:0000256" key="3">
    <source>
        <dbReference type="ARBA" id="ARBA00017689"/>
    </source>
</evidence>
<dbReference type="Proteomes" id="UP000825438">
    <property type="component" value="Chromosome IV"/>
</dbReference>
<evidence type="ECO:0000256" key="1">
    <source>
        <dbReference type="ARBA" id="ARBA00004273"/>
    </source>
</evidence>
<reference evidence="11" key="1">
    <citation type="submission" date="2021-06" db="EMBL/GenBank/DDBJ databases">
        <title>Candida auris outbreak in lebanese hospital.</title>
        <authorList>
            <person name="Finianos M."/>
        </authorList>
    </citation>
    <scope>NUCLEOTIDE SEQUENCE</scope>
    <source>
        <strain evidence="11">CA7LBN</strain>
    </source>
</reference>
<protein>
    <recommendedName>
        <fullName evidence="3 9">Cytochrome c oxidase assembly protein COX20, mitochondrial</fullName>
    </recommendedName>
</protein>
<dbReference type="PIRSF" id="PIRSF007871">
    <property type="entry name" value="Cox20"/>
    <property type="match status" value="1"/>
</dbReference>
<dbReference type="PANTHER" id="PTHR31586:SF1">
    <property type="entry name" value="CYTOCHROME C OXIDASE ASSEMBLY PROTEIN COX20, MITOCHONDRIAL"/>
    <property type="match status" value="1"/>
</dbReference>
<comment type="subcellular location">
    <subcellularLocation>
        <location evidence="1 9">Mitochondrion inner membrane</location>
    </subcellularLocation>
</comment>
<evidence type="ECO:0000256" key="8">
    <source>
        <dbReference type="ARBA" id="ARBA00023136"/>
    </source>
</evidence>
<sequence>MGWFGGSPSKVSAVSEVPEKKESVFLEDLPPKFEDKKPEHHDVATYQEALKKVSLSDITLSNYITMPCFREAMMTGFSAMGVLGVVTLLIHRNPGKSVNWGIGGFFLGSVVGFEQCRSIRRKSFQNVERAKQANQAKLQSKIASKEEKDEALEKFNETQRNFFS</sequence>
<comment type="similarity">
    <text evidence="2 9">Belongs to the COX20 family.</text>
</comment>
<evidence type="ECO:0000313" key="11">
    <source>
        <dbReference type="EMBL" id="QWW24498.1"/>
    </source>
</evidence>
<dbReference type="PANTHER" id="PTHR31586">
    <property type="entry name" value="CYTOCHROME C OXIDASE PROTEIN 20"/>
    <property type="match status" value="1"/>
</dbReference>
<gene>
    <name evidence="11" type="ORF">CA7LBN_003355</name>
</gene>
<feature type="region of interest" description="Disordered" evidence="10">
    <location>
        <begin position="1"/>
        <end position="20"/>
    </location>
</feature>
<proteinExistence type="inferred from homology"/>
<evidence type="ECO:0000256" key="10">
    <source>
        <dbReference type="SAM" id="MobiDB-lite"/>
    </source>
</evidence>
<keyword evidence="7 9" id="KW-0496">Mitochondrion</keyword>
<evidence type="ECO:0000256" key="7">
    <source>
        <dbReference type="ARBA" id="ARBA00023128"/>
    </source>
</evidence>
<keyword evidence="5 9" id="KW-0999">Mitochondrion inner membrane</keyword>
<organism evidence="11">
    <name type="scientific">Candidozyma auris</name>
    <name type="common">Yeast</name>
    <name type="synonym">Candida auris</name>
    <dbReference type="NCBI Taxonomy" id="498019"/>
    <lineage>
        <taxon>Eukaryota</taxon>
        <taxon>Fungi</taxon>
        <taxon>Dikarya</taxon>
        <taxon>Ascomycota</taxon>
        <taxon>Saccharomycotina</taxon>
        <taxon>Pichiomycetes</taxon>
        <taxon>Metschnikowiaceae</taxon>
        <taxon>Candidozyma</taxon>
    </lineage>
</organism>
<dbReference type="AlphaFoldDB" id="A0A8F2W2E2"/>
<feature type="region of interest" description="Disordered" evidence="10">
    <location>
        <begin position="138"/>
        <end position="164"/>
    </location>
</feature>
<keyword evidence="6" id="KW-1133">Transmembrane helix</keyword>
<dbReference type="EMBL" id="CP076752">
    <property type="protein sequence ID" value="QWW24498.1"/>
    <property type="molecule type" value="Genomic_DNA"/>
</dbReference>
<keyword evidence="4" id="KW-0812">Transmembrane</keyword>
<dbReference type="Pfam" id="PF12597">
    <property type="entry name" value="Cox20"/>
    <property type="match status" value="1"/>
</dbReference>
<dbReference type="InterPro" id="IPR022533">
    <property type="entry name" value="Cox20"/>
</dbReference>